<dbReference type="PANTHER" id="PTHR12127:SF7">
    <property type="entry name" value="SD02261P"/>
    <property type="match status" value="1"/>
</dbReference>
<dbReference type="GO" id="GO:0005765">
    <property type="term" value="C:lysosomal membrane"/>
    <property type="evidence" value="ECO:0007669"/>
    <property type="project" value="TreeGrafter"/>
</dbReference>
<dbReference type="GO" id="GO:0010008">
    <property type="term" value="C:endosome membrane"/>
    <property type="evidence" value="ECO:0007669"/>
    <property type="project" value="UniProtKB-SubCell"/>
</dbReference>
<keyword evidence="18" id="KW-1185">Reference proteome</keyword>
<evidence type="ECO:0000256" key="5">
    <source>
        <dbReference type="ARBA" id="ARBA00022692"/>
    </source>
</evidence>
<evidence type="ECO:0000256" key="12">
    <source>
        <dbReference type="ARBA" id="ARBA00036634"/>
    </source>
</evidence>
<name>T1J1M4_STRMM</name>
<comment type="catalytic activity">
    <reaction evidence="12">
        <text>Ca(2+)(in) = Ca(2+)(out)</text>
        <dbReference type="Rhea" id="RHEA:29671"/>
        <dbReference type="ChEBI" id="CHEBI:29108"/>
    </reaction>
</comment>
<feature type="domain" description="Polycystin cation channel PKD1/PKD2" evidence="15">
    <location>
        <begin position="438"/>
        <end position="571"/>
    </location>
</feature>
<evidence type="ECO:0000256" key="7">
    <source>
        <dbReference type="ARBA" id="ARBA00022989"/>
    </source>
</evidence>
<feature type="region of interest" description="Disordered" evidence="13">
    <location>
        <begin position="1"/>
        <end position="57"/>
    </location>
</feature>
<evidence type="ECO:0000256" key="6">
    <source>
        <dbReference type="ARBA" id="ARBA00022753"/>
    </source>
</evidence>
<dbReference type="AlphaFoldDB" id="T1J1M4"/>
<evidence type="ECO:0000256" key="14">
    <source>
        <dbReference type="SAM" id="Phobius"/>
    </source>
</evidence>
<dbReference type="EMBL" id="JH431789">
    <property type="status" value="NOT_ANNOTATED_CDS"/>
    <property type="molecule type" value="Genomic_DNA"/>
</dbReference>
<evidence type="ECO:0000259" key="15">
    <source>
        <dbReference type="Pfam" id="PF08016"/>
    </source>
</evidence>
<dbReference type="InterPro" id="IPR039031">
    <property type="entry name" value="Mucolipin"/>
</dbReference>
<dbReference type="PANTHER" id="PTHR12127">
    <property type="entry name" value="MUCOLIPIN"/>
    <property type="match status" value="1"/>
</dbReference>
<dbReference type="GO" id="GO:0005886">
    <property type="term" value="C:plasma membrane"/>
    <property type="evidence" value="ECO:0007669"/>
    <property type="project" value="UniProtKB-SubCell"/>
</dbReference>
<reference evidence="18" key="1">
    <citation type="submission" date="2011-05" db="EMBL/GenBank/DDBJ databases">
        <authorList>
            <person name="Richards S.R."/>
            <person name="Qu J."/>
            <person name="Jiang H."/>
            <person name="Jhangiani S.N."/>
            <person name="Agravi P."/>
            <person name="Goodspeed R."/>
            <person name="Gross S."/>
            <person name="Mandapat C."/>
            <person name="Jackson L."/>
            <person name="Mathew T."/>
            <person name="Pu L."/>
            <person name="Thornton R."/>
            <person name="Saada N."/>
            <person name="Wilczek-Boney K.B."/>
            <person name="Lee S."/>
            <person name="Kovar C."/>
            <person name="Wu Y."/>
            <person name="Scherer S.E."/>
            <person name="Worley K.C."/>
            <person name="Muzny D.M."/>
            <person name="Gibbs R."/>
        </authorList>
    </citation>
    <scope>NUCLEOTIDE SEQUENCE</scope>
    <source>
        <strain evidence="18">Brora</strain>
    </source>
</reference>
<reference evidence="17" key="2">
    <citation type="submission" date="2015-02" db="UniProtKB">
        <authorList>
            <consortium name="EnsemblMetazoa"/>
        </authorList>
    </citation>
    <scope>IDENTIFICATION</scope>
</reference>
<evidence type="ECO:0000259" key="16">
    <source>
        <dbReference type="Pfam" id="PF21381"/>
    </source>
</evidence>
<keyword evidence="8" id="KW-0406">Ion transport</keyword>
<feature type="transmembrane region" description="Helical" evidence="14">
    <location>
        <begin position="431"/>
        <end position="455"/>
    </location>
</feature>
<protein>
    <submittedName>
        <fullName evidence="17">Uncharacterized protein</fullName>
    </submittedName>
</protein>
<evidence type="ECO:0000256" key="11">
    <source>
        <dbReference type="ARBA" id="ARBA00023303"/>
    </source>
</evidence>
<feature type="transmembrane region" description="Helical" evidence="14">
    <location>
        <begin position="543"/>
        <end position="565"/>
    </location>
</feature>
<dbReference type="Pfam" id="PF21381">
    <property type="entry name" value="MCLN_ECD"/>
    <property type="match status" value="1"/>
</dbReference>
<feature type="domain" description="Mucolipin extracytosolic" evidence="16">
    <location>
        <begin position="136"/>
        <end position="330"/>
    </location>
</feature>
<keyword evidence="5 14" id="KW-0812">Transmembrane</keyword>
<dbReference type="STRING" id="126957.T1J1M4"/>
<dbReference type="eggNOG" id="KOG3733">
    <property type="taxonomic scope" value="Eukaryota"/>
</dbReference>
<dbReference type="GO" id="GO:0072345">
    <property type="term" value="F:NAADP-sensitive calcium-release channel activity"/>
    <property type="evidence" value="ECO:0007669"/>
    <property type="project" value="TreeGrafter"/>
</dbReference>
<evidence type="ECO:0000256" key="3">
    <source>
        <dbReference type="ARBA" id="ARBA00022448"/>
    </source>
</evidence>
<feature type="transmembrane region" description="Helical" evidence="14">
    <location>
        <begin position="345"/>
        <end position="369"/>
    </location>
</feature>
<accession>T1J1M4</accession>
<dbReference type="FunFam" id="1.10.287.70:FF:000033">
    <property type="entry name" value="Mucolipin 1"/>
    <property type="match status" value="1"/>
</dbReference>
<evidence type="ECO:0000256" key="4">
    <source>
        <dbReference type="ARBA" id="ARBA00022475"/>
    </source>
</evidence>
<keyword evidence="3" id="KW-0813">Transport</keyword>
<dbReference type="PhylomeDB" id="T1J1M4"/>
<feature type="transmembrane region" description="Helical" evidence="14">
    <location>
        <begin position="475"/>
        <end position="497"/>
    </location>
</feature>
<evidence type="ECO:0000256" key="9">
    <source>
        <dbReference type="ARBA" id="ARBA00023136"/>
    </source>
</evidence>
<dbReference type="HOGENOM" id="CLU_020945_1_0_1"/>
<keyword evidence="7 14" id="KW-1133">Transmembrane helix</keyword>
<keyword evidence="9 14" id="KW-0472">Membrane</keyword>
<keyword evidence="6" id="KW-0967">Endosome</keyword>
<evidence type="ECO:0000256" key="8">
    <source>
        <dbReference type="ARBA" id="ARBA00023065"/>
    </source>
</evidence>
<evidence type="ECO:0000313" key="17">
    <source>
        <dbReference type="EnsemblMetazoa" id="SMAR007445-PA"/>
    </source>
</evidence>
<dbReference type="OMA" id="WQARRKF"/>
<evidence type="ECO:0000256" key="10">
    <source>
        <dbReference type="ARBA" id="ARBA00023157"/>
    </source>
</evidence>
<keyword evidence="11" id="KW-0407">Ion channel</keyword>
<keyword evidence="10" id="KW-1015">Disulfide bond</keyword>
<dbReference type="Proteomes" id="UP000014500">
    <property type="component" value="Unassembled WGS sequence"/>
</dbReference>
<proteinExistence type="predicted"/>
<dbReference type="InterPro" id="IPR049134">
    <property type="entry name" value="MCLN_ECD"/>
</dbReference>
<comment type="subcellular location">
    <subcellularLocation>
        <location evidence="2">Cell membrane</location>
        <topology evidence="2">Multi-pass membrane protein</topology>
    </subcellularLocation>
    <subcellularLocation>
        <location evidence="1">Endosome membrane</location>
        <topology evidence="1">Multi-pass membrane protein</topology>
    </subcellularLocation>
</comment>
<evidence type="ECO:0000256" key="13">
    <source>
        <dbReference type="SAM" id="MobiDB-lite"/>
    </source>
</evidence>
<sequence length="629" mass="72646">MSSTLQPISRSRQLSHSRTSLNSLHSGSVGELSRSPSNISLQSYQSNPSDDEPSLITSPSIQNHAVPTIKVTHPLCRQSVEYTEKIRRKLRFFFMNPIQKWDAKRRFPYKLLVQLFKIIFVTLQGVMFGNTSYSHITFVHGNSLSLSHYFLYNWDATRDVTVYPPAASSYAVYTKTEFYEHINYAVARYALIKQEAIGLYSYAKKDDQISGIEFCKSVFKTGNIYSSNESYNFDNTILYNCLDINPLNRINESLWNDFDVKSYFAANNFTINFHRLVSAEIIIPLKTVLISAKQPPNCYELNITIFYDNSDHNGQLKISLKLKQFLQDCRGDTYFKDSSTKFKGFLYALDLLVISICGVSLLLCVRALIKAQRLRKVTDEFFEKRFEKRLTISDNLEFLNCWYVLIVIDDIIIIMGSIIKLQIENSLSSEYTYIGCSSMLGIGMLLVWFGVLRYLKFFPKYNILILTIQRACPDILRFLLCAGFVYAAFVFNGWLILGPYHLKFKSLSTTSECLFSLINGDDMFASFAITPEMPSWIWWYSRLYFYTFISLFIYIVMSLFIAVIMDAYDTIKNYHQQGFPKSDLMQFVADCTDDVGSCSVRDENTKWKIFVNSVKMCACCKKTDQRIKI</sequence>
<keyword evidence="4" id="KW-1003">Cell membrane</keyword>
<dbReference type="EnsemblMetazoa" id="SMAR007445-RA">
    <property type="protein sequence ID" value="SMAR007445-PA"/>
    <property type="gene ID" value="SMAR007445"/>
</dbReference>
<feature type="transmembrane region" description="Helical" evidence="14">
    <location>
        <begin position="398"/>
        <end position="419"/>
    </location>
</feature>
<dbReference type="InterPro" id="IPR013122">
    <property type="entry name" value="PKD1_2_channel"/>
</dbReference>
<organism evidence="17 18">
    <name type="scientific">Strigamia maritima</name>
    <name type="common">European centipede</name>
    <name type="synonym">Geophilus maritimus</name>
    <dbReference type="NCBI Taxonomy" id="126957"/>
    <lineage>
        <taxon>Eukaryota</taxon>
        <taxon>Metazoa</taxon>
        <taxon>Ecdysozoa</taxon>
        <taxon>Arthropoda</taxon>
        <taxon>Myriapoda</taxon>
        <taxon>Chilopoda</taxon>
        <taxon>Pleurostigmophora</taxon>
        <taxon>Geophilomorpha</taxon>
        <taxon>Linotaeniidae</taxon>
        <taxon>Strigamia</taxon>
    </lineage>
</organism>
<dbReference type="Pfam" id="PF08016">
    <property type="entry name" value="PKD_channel"/>
    <property type="match status" value="1"/>
</dbReference>
<feature type="compositionally biased region" description="Polar residues" evidence="13">
    <location>
        <begin position="1"/>
        <end position="26"/>
    </location>
</feature>
<feature type="compositionally biased region" description="Polar residues" evidence="13">
    <location>
        <begin position="34"/>
        <end position="48"/>
    </location>
</feature>
<evidence type="ECO:0000256" key="2">
    <source>
        <dbReference type="ARBA" id="ARBA00004651"/>
    </source>
</evidence>
<evidence type="ECO:0000313" key="18">
    <source>
        <dbReference type="Proteomes" id="UP000014500"/>
    </source>
</evidence>
<dbReference type="Gene3D" id="1.10.287.70">
    <property type="match status" value="1"/>
</dbReference>
<dbReference type="CDD" id="cd21050">
    <property type="entry name" value="ELD_TRPML"/>
    <property type="match status" value="1"/>
</dbReference>
<evidence type="ECO:0000256" key="1">
    <source>
        <dbReference type="ARBA" id="ARBA00004337"/>
    </source>
</evidence>